<accession>A0ABM5N469</accession>
<proteinExistence type="predicted"/>
<gene>
    <name evidence="1" type="ordered locus">Emtol_3115</name>
</gene>
<dbReference type="Proteomes" id="UP000002875">
    <property type="component" value="Chromosome"/>
</dbReference>
<sequence length="35" mass="4096">MLSLYAFKGFMDKKIPTQNGWDFMLLTTNCMGYTQ</sequence>
<name>A0ABM5N469_EMTOG</name>
<evidence type="ECO:0000313" key="1">
    <source>
        <dbReference type="EMBL" id="AFK04248.1"/>
    </source>
</evidence>
<organism evidence="1 2">
    <name type="scientific">Emticicia oligotrophica (strain DSM 17448 / CIP 109782 / MTCC 6937 / GPTSA100-15)</name>
    <dbReference type="NCBI Taxonomy" id="929562"/>
    <lineage>
        <taxon>Bacteria</taxon>
        <taxon>Pseudomonadati</taxon>
        <taxon>Bacteroidota</taxon>
        <taxon>Cytophagia</taxon>
        <taxon>Cytophagales</taxon>
        <taxon>Leadbetterellaceae</taxon>
        <taxon>Emticicia</taxon>
    </lineage>
</organism>
<keyword evidence="2" id="KW-1185">Reference proteome</keyword>
<protein>
    <submittedName>
        <fullName evidence="1">Uncharacterized protein</fullName>
    </submittedName>
</protein>
<dbReference type="EMBL" id="CP002961">
    <property type="protein sequence ID" value="AFK04248.1"/>
    <property type="molecule type" value="Genomic_DNA"/>
</dbReference>
<evidence type="ECO:0000313" key="2">
    <source>
        <dbReference type="Proteomes" id="UP000002875"/>
    </source>
</evidence>
<reference evidence="1 2" key="1">
    <citation type="submission" date="2011-07" db="EMBL/GenBank/DDBJ databases">
        <title>The complete genome of chromosome of Emticicia oligotrophica DSM 17448.</title>
        <authorList>
            <consortium name="US DOE Joint Genome Institute (JGI-PGF)"/>
            <person name="Lucas S."/>
            <person name="Han J."/>
            <person name="Lapidus A."/>
            <person name="Bruce D."/>
            <person name="Goodwin L."/>
            <person name="Pitluck S."/>
            <person name="Peters L."/>
            <person name="Kyrpides N."/>
            <person name="Mavromatis K."/>
            <person name="Ivanova N."/>
            <person name="Ovchinnikova G."/>
            <person name="Teshima H."/>
            <person name="Detter J.C."/>
            <person name="Tapia R."/>
            <person name="Han C."/>
            <person name="Land M."/>
            <person name="Hauser L."/>
            <person name="Markowitz V."/>
            <person name="Cheng J.-F."/>
            <person name="Hugenholtz P."/>
            <person name="Woyke T."/>
            <person name="Wu D."/>
            <person name="Tindall B."/>
            <person name="Pomrenke H."/>
            <person name="Brambilla E."/>
            <person name="Klenk H.-P."/>
            <person name="Eisen J.A."/>
        </authorList>
    </citation>
    <scope>NUCLEOTIDE SEQUENCE [LARGE SCALE GENOMIC DNA]</scope>
    <source>
        <strain evidence="1 2">DSM 17448</strain>
    </source>
</reference>